<name>A0AAJ6NSX2_9CYAN</name>
<protein>
    <submittedName>
        <fullName evidence="1">Uncharacterized protein</fullName>
    </submittedName>
</protein>
<keyword evidence="2" id="KW-1185">Reference proteome</keyword>
<gene>
    <name evidence="1" type="ORF">QI031_29945</name>
</gene>
<sequence length="177" mass="20363">MMTTYLIKKNMRSQHEPQVFSAVIKDAGIERNFLDARSSSLITSTSLTPVLSWENLRLPERLIHGMKIIGFSNLQKETYEDWLSINNQPSCLTPLITNPHVTLISERQSEQIINNHDYRWSIIYTLTRPGFSIDFSQALIQITAHCPAGPPQYGSLLYLERTSEQWQVQSSYGLYNQ</sequence>
<dbReference type="EMBL" id="CP124543">
    <property type="protein sequence ID" value="WGV25884.1"/>
    <property type="molecule type" value="Genomic_DNA"/>
</dbReference>
<proteinExistence type="predicted"/>
<dbReference type="KEGG" id="hbq:QI031_29945"/>
<reference evidence="1 2" key="1">
    <citation type="journal article" date="2023" name="Limnol Oceanogr Lett">
        <title>Environmental adaptations by the intertidal Antarctic cyanobacterium Halotia branconii CENA392 as revealed using long-read genome sequencing.</title>
        <authorList>
            <person name="Dextro R.B."/>
            <person name="Delbaje E."/>
            <person name="Freitas P.N.N."/>
            <person name="Geraldes V."/>
            <person name="Pinto E."/>
            <person name="Long P.F."/>
            <person name="Fiore M.F."/>
        </authorList>
    </citation>
    <scope>NUCLEOTIDE SEQUENCE [LARGE SCALE GENOMIC DNA]</scope>
    <source>
        <strain evidence="1 2">CENA392</strain>
    </source>
</reference>
<dbReference type="AlphaFoldDB" id="A0AAJ6NSX2"/>
<evidence type="ECO:0000313" key="1">
    <source>
        <dbReference type="EMBL" id="WGV25884.1"/>
    </source>
</evidence>
<dbReference type="RefSeq" id="WP_281483169.1">
    <property type="nucleotide sequence ID" value="NZ_CP124543.1"/>
</dbReference>
<organism evidence="1 2">
    <name type="scientific">Halotia branconii CENA392</name>
    <dbReference type="NCBI Taxonomy" id="1539056"/>
    <lineage>
        <taxon>Bacteria</taxon>
        <taxon>Bacillati</taxon>
        <taxon>Cyanobacteriota</taxon>
        <taxon>Cyanophyceae</taxon>
        <taxon>Nostocales</taxon>
        <taxon>Nodulariaceae</taxon>
        <taxon>Halotia</taxon>
    </lineage>
</organism>
<evidence type="ECO:0000313" key="2">
    <source>
        <dbReference type="Proteomes" id="UP001223520"/>
    </source>
</evidence>
<accession>A0AAJ6NSX2</accession>
<dbReference type="Proteomes" id="UP001223520">
    <property type="component" value="Chromosome"/>
</dbReference>